<dbReference type="PANTHER" id="PTHR36573:SF1">
    <property type="entry name" value="INTERMEMBRANE PHOSPHOLIPID TRANSPORT SYSTEM BINDING PROTEIN MLAC"/>
    <property type="match status" value="1"/>
</dbReference>
<dbReference type="EMBL" id="LACI01000302">
    <property type="protein sequence ID" value="KJU87154.1"/>
    <property type="molecule type" value="Genomic_DNA"/>
</dbReference>
<dbReference type="PIRSF" id="PIRSF004649">
    <property type="entry name" value="MlaC"/>
    <property type="match status" value="1"/>
</dbReference>
<gene>
    <name evidence="1" type="ORF">MBAV_000656</name>
</gene>
<dbReference type="InterPro" id="IPR042245">
    <property type="entry name" value="Tgt2/MlaC_sf"/>
</dbReference>
<dbReference type="Proteomes" id="UP000033423">
    <property type="component" value="Unassembled WGS sequence"/>
</dbReference>
<dbReference type="PANTHER" id="PTHR36573">
    <property type="entry name" value="INTERMEMBRANE PHOSPHOLIPID TRANSPORT SYSTEM BINDING PROTEIN MLAC"/>
    <property type="match status" value="1"/>
</dbReference>
<dbReference type="Pfam" id="PF05494">
    <property type="entry name" value="MlaC"/>
    <property type="match status" value="1"/>
</dbReference>
<organism evidence="1 2">
    <name type="scientific">Candidatus Magnetobacterium bavaricum</name>
    <dbReference type="NCBI Taxonomy" id="29290"/>
    <lineage>
        <taxon>Bacteria</taxon>
        <taxon>Pseudomonadati</taxon>
        <taxon>Nitrospirota</taxon>
        <taxon>Thermodesulfovibrionia</taxon>
        <taxon>Thermodesulfovibrionales</taxon>
        <taxon>Candidatus Magnetobacteriaceae</taxon>
        <taxon>Candidatus Magnetobacterium</taxon>
    </lineage>
</organism>
<name>A0A0F3GYV3_9BACT</name>
<proteinExistence type="predicted"/>
<keyword evidence="2" id="KW-1185">Reference proteome</keyword>
<evidence type="ECO:0000313" key="2">
    <source>
        <dbReference type="Proteomes" id="UP000033423"/>
    </source>
</evidence>
<sequence length="205" mass="23087">MEVRMTISRVVGLFVGLCVLAAVVAGLEATQAPRDLITGMVNDVLAVLNDPALKGDDKLQQRRGKIRAAVQDRFDFAEMSQRTLAVHWQKRTEEEKKEFAALFSNLLEGAYINKIERYSNEEVRIIEEKTEGGLSIVKTEVITQKAKIPIDYRLKPVSGDKGWKVYDVVIEGVSLVNNYRTQFQSIINTKGYNALVKTLKEKKAK</sequence>
<dbReference type="PATRIC" id="fig|29290.4.peg.864"/>
<dbReference type="AlphaFoldDB" id="A0A0F3GYV3"/>
<comment type="caution">
    <text evidence="1">The sequence shown here is derived from an EMBL/GenBank/DDBJ whole genome shotgun (WGS) entry which is preliminary data.</text>
</comment>
<reference evidence="1 2" key="1">
    <citation type="submission" date="2015-02" db="EMBL/GenBank/DDBJ databases">
        <title>Single-cell genomics of uncultivated deep-branching MTB reveals a conserved set of magnetosome genes.</title>
        <authorList>
            <person name="Kolinko S."/>
            <person name="Richter M."/>
            <person name="Glockner F.O."/>
            <person name="Brachmann A."/>
            <person name="Schuler D."/>
        </authorList>
    </citation>
    <scope>NUCLEOTIDE SEQUENCE [LARGE SCALE GENOMIC DNA]</scope>
    <source>
        <strain evidence="1">TM-1</strain>
    </source>
</reference>
<evidence type="ECO:0000313" key="1">
    <source>
        <dbReference type="EMBL" id="KJU87154.1"/>
    </source>
</evidence>
<protein>
    <submittedName>
        <fullName evidence="1">Toluene tolerance</fullName>
    </submittedName>
</protein>
<dbReference type="InterPro" id="IPR008869">
    <property type="entry name" value="MlaC/ttg2D"/>
</dbReference>
<dbReference type="Gene3D" id="3.10.450.710">
    <property type="entry name" value="Tgt2/MlaC"/>
    <property type="match status" value="1"/>
</dbReference>
<accession>A0A0F3GYV3</accession>